<accession>A0A4Q2KAC5</accession>
<gene>
    <name evidence="1" type="ORF">ESZ91_04000</name>
</gene>
<organism evidence="1 2">
    <name type="scientific">Candidatus Borkfalkia ceftriaxoniphila</name>
    <dbReference type="NCBI Taxonomy" id="2508949"/>
    <lineage>
        <taxon>Bacteria</taxon>
        <taxon>Bacillati</taxon>
        <taxon>Bacillota</taxon>
        <taxon>Clostridia</taxon>
        <taxon>Christensenellales</taxon>
        <taxon>Christensenellaceae</taxon>
        <taxon>Candidatus Borkfalkia</taxon>
    </lineage>
</organism>
<proteinExistence type="predicted"/>
<dbReference type="RefSeq" id="WP_129224368.1">
    <property type="nucleotide sequence ID" value="NZ_SDOZ01000002.1"/>
</dbReference>
<evidence type="ECO:0000313" key="1">
    <source>
        <dbReference type="EMBL" id="RXZ61564.1"/>
    </source>
</evidence>
<reference evidence="1 2" key="1">
    <citation type="journal article" date="2019" name="Gut">
        <title>Antibiotics-induced monodominance of a novel gut bacterial order.</title>
        <authorList>
            <person name="Hildebrand F."/>
            <person name="Moitinho-Silva L."/>
            <person name="Blasche S."/>
            <person name="Jahn M.T."/>
            <person name="Gossmann T.I."/>
            <person name="Heuerta-Cepas J."/>
            <person name="Hercog R."/>
            <person name="Luetge M."/>
            <person name="Bahram M."/>
            <person name="Pryszlak A."/>
            <person name="Alves R.J."/>
            <person name="Waszak S.M."/>
            <person name="Zhu A."/>
            <person name="Ye L."/>
            <person name="Costea P.I."/>
            <person name="Aalvink S."/>
            <person name="Belzer C."/>
            <person name="Forslund S.K."/>
            <person name="Sunagawa S."/>
            <person name="Hentschel U."/>
            <person name="Merten C."/>
            <person name="Patil K.R."/>
            <person name="Benes V."/>
            <person name="Bork P."/>
        </authorList>
    </citation>
    <scope>NUCLEOTIDE SEQUENCE [LARGE SCALE GENOMIC DNA]</scope>
    <source>
        <strain evidence="1 2">HDS1380</strain>
    </source>
</reference>
<sequence length="78" mass="9083">MKNKFYLKEFQFFDGEDTVVFNIVAVDDDKITVAVTKCGKISVIEYDLFEDENGLYFEYGVAGREPIHINDFENMENN</sequence>
<keyword evidence="2" id="KW-1185">Reference proteome</keyword>
<name>A0A4Q2KAC5_9FIRM</name>
<comment type="caution">
    <text evidence="1">The sequence shown here is derived from an EMBL/GenBank/DDBJ whole genome shotgun (WGS) entry which is preliminary data.</text>
</comment>
<protein>
    <submittedName>
        <fullName evidence="1">Uncharacterized protein</fullName>
    </submittedName>
</protein>
<dbReference type="AlphaFoldDB" id="A0A4Q2KAC5"/>
<dbReference type="Proteomes" id="UP000291269">
    <property type="component" value="Unassembled WGS sequence"/>
</dbReference>
<evidence type="ECO:0000313" key="2">
    <source>
        <dbReference type="Proteomes" id="UP000291269"/>
    </source>
</evidence>
<dbReference type="EMBL" id="SDOZ01000002">
    <property type="protein sequence ID" value="RXZ61564.1"/>
    <property type="molecule type" value="Genomic_DNA"/>
</dbReference>